<dbReference type="InterPro" id="IPR036390">
    <property type="entry name" value="WH_DNA-bd_sf"/>
</dbReference>
<evidence type="ECO:0000259" key="1">
    <source>
        <dbReference type="Pfam" id="PF08279"/>
    </source>
</evidence>
<protein>
    <submittedName>
        <fullName evidence="2">Predicted transcriptional regulator</fullName>
    </submittedName>
</protein>
<sequence length="116" mass="13815">MEFIRQIERLQLLNKLVREQRTGSPDELAERLGVSRRRLYVYLEYLNDMGVDIQYSRRLNSFVFVSQKLIQIDWRFEVLDPTELKKVGGGVQILNSFLIQNFLRFKRSNSTSNQLM</sequence>
<dbReference type="AlphaFoldDB" id="A0A1W2H4V1"/>
<proteinExistence type="predicted"/>
<dbReference type="STRING" id="758820.SAMN00777080_2594"/>
<feature type="domain" description="Helix-turn-helix type 11" evidence="1">
    <location>
        <begin position="9"/>
        <end position="57"/>
    </location>
</feature>
<reference evidence="3" key="1">
    <citation type="submission" date="2017-04" db="EMBL/GenBank/DDBJ databases">
        <authorList>
            <person name="Varghese N."/>
            <person name="Submissions S."/>
        </authorList>
    </citation>
    <scope>NUCLEOTIDE SEQUENCE [LARGE SCALE GENOMIC DNA]</scope>
    <source>
        <strain evidence="3">DSM 16537</strain>
    </source>
</reference>
<dbReference type="Gene3D" id="1.10.10.10">
    <property type="entry name" value="Winged helix-like DNA-binding domain superfamily/Winged helix DNA-binding domain"/>
    <property type="match status" value="1"/>
</dbReference>
<dbReference type="SUPFAM" id="SSF46785">
    <property type="entry name" value="Winged helix' DNA-binding domain"/>
    <property type="match status" value="1"/>
</dbReference>
<keyword evidence="3" id="KW-1185">Reference proteome</keyword>
<dbReference type="InterPro" id="IPR013196">
    <property type="entry name" value="HTH_11"/>
</dbReference>
<dbReference type="OrthoDB" id="1163801at2"/>
<dbReference type="EMBL" id="LT838813">
    <property type="protein sequence ID" value="SMD43980.1"/>
    <property type="molecule type" value="Genomic_DNA"/>
</dbReference>
<organism evidence="2 3">
    <name type="scientific">Aquiflexum balticum DSM 16537</name>
    <dbReference type="NCBI Taxonomy" id="758820"/>
    <lineage>
        <taxon>Bacteria</taxon>
        <taxon>Pseudomonadati</taxon>
        <taxon>Bacteroidota</taxon>
        <taxon>Cytophagia</taxon>
        <taxon>Cytophagales</taxon>
        <taxon>Cyclobacteriaceae</taxon>
        <taxon>Aquiflexum</taxon>
    </lineage>
</organism>
<dbReference type="Pfam" id="PF08279">
    <property type="entry name" value="HTH_11"/>
    <property type="match status" value="1"/>
</dbReference>
<evidence type="ECO:0000313" key="2">
    <source>
        <dbReference type="EMBL" id="SMD43980.1"/>
    </source>
</evidence>
<dbReference type="InterPro" id="IPR036388">
    <property type="entry name" value="WH-like_DNA-bd_sf"/>
</dbReference>
<gene>
    <name evidence="2" type="ORF">SAMN00777080_2594</name>
</gene>
<dbReference type="RefSeq" id="WP_084120826.1">
    <property type="nucleotide sequence ID" value="NZ_LT838813.1"/>
</dbReference>
<dbReference type="Proteomes" id="UP000192333">
    <property type="component" value="Chromosome I"/>
</dbReference>
<accession>A0A1W2H4V1</accession>
<evidence type="ECO:0000313" key="3">
    <source>
        <dbReference type="Proteomes" id="UP000192333"/>
    </source>
</evidence>
<name>A0A1W2H4V1_9BACT</name>